<keyword evidence="18" id="KW-1185">Reference proteome</keyword>
<evidence type="ECO:0000256" key="1">
    <source>
        <dbReference type="ARBA" id="ARBA00005513"/>
    </source>
</evidence>
<keyword evidence="7 13" id="KW-0406">Ion transport</keyword>
<feature type="chain" id="PRO_5046041827" description="ATP synthase subunit b" evidence="16">
    <location>
        <begin position="32"/>
        <end position="239"/>
    </location>
</feature>
<evidence type="ECO:0000256" key="2">
    <source>
        <dbReference type="ARBA" id="ARBA00022448"/>
    </source>
</evidence>
<dbReference type="RefSeq" id="WP_418158034.1">
    <property type="nucleotide sequence ID" value="NZ_JBBLZC010000002.1"/>
</dbReference>
<evidence type="ECO:0000256" key="11">
    <source>
        <dbReference type="ARBA" id="ARBA00025614"/>
    </source>
</evidence>
<evidence type="ECO:0000256" key="10">
    <source>
        <dbReference type="ARBA" id="ARBA00025198"/>
    </source>
</evidence>
<comment type="similarity">
    <text evidence="1 13 14">Belongs to the ATPase B chain family.</text>
</comment>
<keyword evidence="3 13" id="KW-0138">CF(0)</keyword>
<keyword evidence="8 13" id="KW-0472">Membrane</keyword>
<keyword evidence="4 13" id="KW-0812">Transmembrane</keyword>
<gene>
    <name evidence="13" type="primary">atpF</name>
    <name evidence="17" type="ORF">U1T56_03405</name>
</gene>
<evidence type="ECO:0000256" key="8">
    <source>
        <dbReference type="ARBA" id="ARBA00023136"/>
    </source>
</evidence>
<dbReference type="Pfam" id="PF00430">
    <property type="entry name" value="ATP-synt_B"/>
    <property type="match status" value="1"/>
</dbReference>
<evidence type="ECO:0000256" key="9">
    <source>
        <dbReference type="ARBA" id="ARBA00023310"/>
    </source>
</evidence>
<dbReference type="InterPro" id="IPR002146">
    <property type="entry name" value="ATP_synth_b/b'su_bac/chlpt"/>
</dbReference>
<proteinExistence type="inferred from homology"/>
<evidence type="ECO:0000256" key="7">
    <source>
        <dbReference type="ARBA" id="ARBA00023065"/>
    </source>
</evidence>
<feature type="signal peptide" evidence="16">
    <location>
        <begin position="1"/>
        <end position="31"/>
    </location>
</feature>
<dbReference type="Proteomes" id="UP001375743">
    <property type="component" value="Unassembled WGS sequence"/>
</dbReference>
<feature type="compositionally biased region" description="Low complexity" evidence="15">
    <location>
        <begin position="37"/>
        <end position="62"/>
    </location>
</feature>
<evidence type="ECO:0000256" key="14">
    <source>
        <dbReference type="RuleBase" id="RU003848"/>
    </source>
</evidence>
<evidence type="ECO:0000313" key="18">
    <source>
        <dbReference type="Proteomes" id="UP001375743"/>
    </source>
</evidence>
<dbReference type="PANTHER" id="PTHR33445">
    <property type="entry name" value="ATP SYNTHASE SUBUNIT B', CHLOROPLASTIC"/>
    <property type="match status" value="1"/>
</dbReference>
<keyword evidence="16" id="KW-0732">Signal</keyword>
<comment type="function">
    <text evidence="10 13">F(1)F(0) ATP synthase produces ATP from ADP in the presence of a proton or sodium gradient. F-type ATPases consist of two structural domains, F(1) containing the extramembraneous catalytic core and F(0) containing the membrane proton channel, linked together by a central stalk and a peripheral stalk. During catalysis, ATP synthesis in the catalytic domain of F(1) is coupled via a rotary mechanism of the central stalk subunits to proton translocation.</text>
</comment>
<evidence type="ECO:0000256" key="16">
    <source>
        <dbReference type="SAM" id="SignalP"/>
    </source>
</evidence>
<evidence type="ECO:0000256" key="15">
    <source>
        <dbReference type="SAM" id="MobiDB-lite"/>
    </source>
</evidence>
<evidence type="ECO:0000256" key="4">
    <source>
        <dbReference type="ARBA" id="ARBA00022692"/>
    </source>
</evidence>
<protein>
    <recommendedName>
        <fullName evidence="13">ATP synthase subunit b</fullName>
    </recommendedName>
    <alternativeName>
        <fullName evidence="13">ATP synthase F(0) sector subunit b</fullName>
    </alternativeName>
    <alternativeName>
        <fullName evidence="13">ATPase subunit I</fullName>
    </alternativeName>
    <alternativeName>
        <fullName evidence="13">F-type ATPase subunit b</fullName>
        <shortName evidence="13">F-ATPase subunit b</shortName>
    </alternativeName>
</protein>
<dbReference type="HAMAP" id="MF_01398">
    <property type="entry name" value="ATP_synth_b_bprime"/>
    <property type="match status" value="1"/>
</dbReference>
<feature type="region of interest" description="Disordered" evidence="15">
    <location>
        <begin position="37"/>
        <end position="75"/>
    </location>
</feature>
<dbReference type="InterPro" id="IPR050059">
    <property type="entry name" value="ATP_synthase_B_chain"/>
</dbReference>
<keyword evidence="2 13" id="KW-0813">Transport</keyword>
<evidence type="ECO:0000256" key="5">
    <source>
        <dbReference type="ARBA" id="ARBA00022781"/>
    </source>
</evidence>
<keyword evidence="13" id="KW-1003">Cell membrane</keyword>
<evidence type="ECO:0000256" key="6">
    <source>
        <dbReference type="ARBA" id="ARBA00022989"/>
    </source>
</evidence>
<feature type="transmembrane region" description="Helical" evidence="13">
    <location>
        <begin position="85"/>
        <end position="103"/>
    </location>
</feature>
<evidence type="ECO:0000256" key="13">
    <source>
        <dbReference type="HAMAP-Rule" id="MF_01398"/>
    </source>
</evidence>
<evidence type="ECO:0000256" key="3">
    <source>
        <dbReference type="ARBA" id="ARBA00022547"/>
    </source>
</evidence>
<organism evidence="17 18">
    <name type="scientific">Benzoatithermus flavus</name>
    <dbReference type="NCBI Taxonomy" id="3108223"/>
    <lineage>
        <taxon>Bacteria</taxon>
        <taxon>Pseudomonadati</taxon>
        <taxon>Pseudomonadota</taxon>
        <taxon>Alphaproteobacteria</taxon>
        <taxon>Geminicoccales</taxon>
        <taxon>Geminicoccaceae</taxon>
        <taxon>Benzoatithermus</taxon>
    </lineage>
</organism>
<accession>A0ABU8XMT1</accession>
<comment type="subunit">
    <text evidence="13">F-type ATPases have 2 components, F(1) - the catalytic core - and F(0) - the membrane proton channel. F(1) has five subunits: alpha(3), beta(3), gamma(1), delta(1), epsilon(1). F(0) has three main subunits: a(1), b(2) and c(10-14). The alpha and beta chains form an alternating ring which encloses part of the gamma chain. F(1) is attached to F(0) by a central stalk formed by the gamma and epsilon chains, while a peripheral stalk is formed by the delta and b chains.</text>
</comment>
<comment type="subcellular location">
    <subcellularLocation>
        <location evidence="13">Cell membrane</location>
        <topology evidence="13">Single-pass membrane protein</topology>
    </subcellularLocation>
    <subcellularLocation>
        <location evidence="12">Endomembrane system</location>
        <topology evidence="12">Single-pass membrane protein</topology>
    </subcellularLocation>
</comment>
<reference evidence="17 18" key="1">
    <citation type="submission" date="2024-01" db="EMBL/GenBank/DDBJ databases">
        <title>Multi-omics insights into the function and evolution of sodium benzoate biodegradation pathways in Benzoatithermus flavus gen. nov., sp. nov. from hot spring.</title>
        <authorList>
            <person name="Hu C.-J."/>
            <person name="Li W.-J."/>
        </authorList>
    </citation>
    <scope>NUCLEOTIDE SEQUENCE [LARGE SCALE GENOMIC DNA]</scope>
    <source>
        <strain evidence="17 18">SYSU G07066</strain>
    </source>
</reference>
<keyword evidence="9 13" id="KW-0066">ATP synthesis</keyword>
<keyword evidence="5 13" id="KW-0375">Hydrogen ion transport</keyword>
<feature type="compositionally biased region" description="Basic and acidic residues" evidence="15">
    <location>
        <begin position="63"/>
        <end position="72"/>
    </location>
</feature>
<dbReference type="PANTHER" id="PTHR33445:SF1">
    <property type="entry name" value="ATP SYNTHASE SUBUNIT B"/>
    <property type="match status" value="1"/>
</dbReference>
<name>A0ABU8XMT1_9PROT</name>
<comment type="function">
    <text evidence="11">Component of the F(0) channel, it forms part of the peripheral stalk, linking F(1) to F(0). The b'-subunit is a diverged and duplicated form of b found in plants and photosynthetic bacteria.</text>
</comment>
<evidence type="ECO:0000313" key="17">
    <source>
        <dbReference type="EMBL" id="MEK0082186.1"/>
    </source>
</evidence>
<comment type="caution">
    <text evidence="17">The sequence shown here is derived from an EMBL/GenBank/DDBJ whole genome shotgun (WGS) entry which is preliminary data.</text>
</comment>
<sequence length="239" mass="25163">MGRLEPLLRHLRSLGIATAVVAALAAPVAFAETATQHGGTEAAAGTEHTTPGPHAAQAAVGAEAEHGAEGGEHQAGLPQLNTATYPSQIFWLIVAFATLYYLLSKRALPRVSEILEARQERIAADLDRAAALRAEAEEAMSRHQAVVAEAQARAAAAIKATQERIAAEMARRQAEVDADLDRKLAEAEARIRAARDAALAEVQNVAVEVAQAAVERLAGIKLAEAEVKAALDRVQREAA</sequence>
<dbReference type="EMBL" id="JBBLZC010000002">
    <property type="protein sequence ID" value="MEK0082186.1"/>
    <property type="molecule type" value="Genomic_DNA"/>
</dbReference>
<keyword evidence="6 13" id="KW-1133">Transmembrane helix</keyword>
<evidence type="ECO:0000256" key="12">
    <source>
        <dbReference type="ARBA" id="ARBA00037847"/>
    </source>
</evidence>